<protein>
    <submittedName>
        <fullName evidence="5">Protein TorT</fullName>
    </submittedName>
</protein>
<dbReference type="GO" id="GO:0030313">
    <property type="term" value="C:cell envelope"/>
    <property type="evidence" value="ECO:0007669"/>
    <property type="project" value="UniProtKB-SubCell"/>
</dbReference>
<dbReference type="STRING" id="91360.SAMN05660330_03337"/>
<dbReference type="PANTHER" id="PTHR46847">
    <property type="entry name" value="D-ALLOSE-BINDING PERIPLASMIC PROTEIN-RELATED"/>
    <property type="match status" value="1"/>
</dbReference>
<accession>A0A1H0U2B9</accession>
<reference evidence="5 6" key="1">
    <citation type="submission" date="2016-10" db="EMBL/GenBank/DDBJ databases">
        <authorList>
            <person name="de Groot N.N."/>
        </authorList>
    </citation>
    <scope>NUCLEOTIDE SEQUENCE [LARGE SCALE GENOMIC DNA]</scope>
    <source>
        <strain evidence="5 6">DSM 12130</strain>
    </source>
</reference>
<evidence type="ECO:0000256" key="3">
    <source>
        <dbReference type="ARBA" id="ARBA00022729"/>
    </source>
</evidence>
<evidence type="ECO:0000313" key="6">
    <source>
        <dbReference type="Proteomes" id="UP000199073"/>
    </source>
</evidence>
<feature type="domain" description="Periplasmic binding protein" evidence="4">
    <location>
        <begin position="71"/>
        <end position="333"/>
    </location>
</feature>
<proteinExistence type="inferred from homology"/>
<dbReference type="SUPFAM" id="SSF53822">
    <property type="entry name" value="Periplasmic binding protein-like I"/>
    <property type="match status" value="1"/>
</dbReference>
<comment type="subcellular location">
    <subcellularLocation>
        <location evidence="1">Cell envelope</location>
    </subcellularLocation>
</comment>
<sequence length="378" mass="42070">MQKKPIAITTIFLLILWSCLHTGRASGNTRIRSYYGTYDAAARTESSFSAGLQGPVTEEWQPWHPAKNYHVGVLFPHIKDSYFSTANYGIVSHARKLGIKITLYTAGGYNNLGNQRTQLRHLANTDKVDGILLTSVDFTRMDPYVEEVTQAGIPVVALINDIHAPAISAKIFAPFYDIGYKLAEYVLNDSTSDVVKVAIFPGPENSEWATGTYQGFAAAISALTPPGRKIVLQEPLYGDTRPDVQRLRLDTLNAEENRDIDYIIGNAVAAVEAVKYLKENPDIHPGAKILSTYITLTVYDQIQKGFIKAAPSDQTISQCRIALDMMVRILEGQQPGKDLPFLAFPEIPLITRDNIDRFSFQSLFGEKEFTPVVKEFNF</sequence>
<organism evidence="5 6">
    <name type="scientific">Desulforhopalus singaporensis</name>
    <dbReference type="NCBI Taxonomy" id="91360"/>
    <lineage>
        <taxon>Bacteria</taxon>
        <taxon>Pseudomonadati</taxon>
        <taxon>Thermodesulfobacteriota</taxon>
        <taxon>Desulfobulbia</taxon>
        <taxon>Desulfobulbales</taxon>
        <taxon>Desulfocapsaceae</taxon>
        <taxon>Desulforhopalus</taxon>
    </lineage>
</organism>
<evidence type="ECO:0000259" key="4">
    <source>
        <dbReference type="Pfam" id="PF13407"/>
    </source>
</evidence>
<dbReference type="Gene3D" id="3.40.50.2300">
    <property type="match status" value="2"/>
</dbReference>
<evidence type="ECO:0000256" key="2">
    <source>
        <dbReference type="ARBA" id="ARBA00007639"/>
    </source>
</evidence>
<name>A0A1H0U2B9_9BACT</name>
<dbReference type="Pfam" id="PF13407">
    <property type="entry name" value="Peripla_BP_4"/>
    <property type="match status" value="1"/>
</dbReference>
<dbReference type="InterPro" id="IPR028082">
    <property type="entry name" value="Peripla_BP_I"/>
</dbReference>
<dbReference type="InterPro" id="IPR025997">
    <property type="entry name" value="SBP_2_dom"/>
</dbReference>
<keyword evidence="3" id="KW-0732">Signal</keyword>
<dbReference type="Proteomes" id="UP000199073">
    <property type="component" value="Unassembled WGS sequence"/>
</dbReference>
<gene>
    <name evidence="5" type="ORF">SAMN05660330_03337</name>
</gene>
<evidence type="ECO:0000256" key="1">
    <source>
        <dbReference type="ARBA" id="ARBA00004196"/>
    </source>
</evidence>
<dbReference type="RefSeq" id="WP_176761277.1">
    <property type="nucleotide sequence ID" value="NZ_FNJI01000028.1"/>
</dbReference>
<keyword evidence="6" id="KW-1185">Reference proteome</keyword>
<dbReference type="GO" id="GO:0030246">
    <property type="term" value="F:carbohydrate binding"/>
    <property type="evidence" value="ECO:0007669"/>
    <property type="project" value="UniProtKB-ARBA"/>
</dbReference>
<dbReference type="AlphaFoldDB" id="A0A1H0U2B9"/>
<evidence type="ECO:0000313" key="5">
    <source>
        <dbReference type="EMBL" id="SDP60118.1"/>
    </source>
</evidence>
<comment type="similarity">
    <text evidence="2">Belongs to the bacterial solute-binding protein 2 family.</text>
</comment>
<dbReference type="CDD" id="cd06306">
    <property type="entry name" value="PBP1_TorT-like"/>
    <property type="match status" value="1"/>
</dbReference>
<dbReference type="PANTHER" id="PTHR46847:SF1">
    <property type="entry name" value="D-ALLOSE-BINDING PERIPLASMIC PROTEIN-RELATED"/>
    <property type="match status" value="1"/>
</dbReference>
<dbReference type="EMBL" id="FNJI01000028">
    <property type="protein sequence ID" value="SDP60118.1"/>
    <property type="molecule type" value="Genomic_DNA"/>
</dbReference>
<dbReference type="NCBIfam" id="NF008185">
    <property type="entry name" value="PRK10936.1"/>
    <property type="match status" value="1"/>
</dbReference>